<keyword evidence="2" id="KW-0808">Transferase</keyword>
<dbReference type="PANTHER" id="PTHR43685:SF3">
    <property type="entry name" value="SLR2126 PROTEIN"/>
    <property type="match status" value="1"/>
</dbReference>
<dbReference type="Pfam" id="PF00535">
    <property type="entry name" value="Glycos_transf_2"/>
    <property type="match status" value="1"/>
</dbReference>
<evidence type="ECO:0000259" key="1">
    <source>
        <dbReference type="Pfam" id="PF00535"/>
    </source>
</evidence>
<proteinExistence type="predicted"/>
<dbReference type="GO" id="GO:0016740">
    <property type="term" value="F:transferase activity"/>
    <property type="evidence" value="ECO:0007669"/>
    <property type="project" value="UniProtKB-KW"/>
</dbReference>
<organism evidence="2 3">
    <name type="scientific">Celeribacter indicus</name>
    <dbReference type="NCBI Taxonomy" id="1208324"/>
    <lineage>
        <taxon>Bacteria</taxon>
        <taxon>Pseudomonadati</taxon>
        <taxon>Pseudomonadota</taxon>
        <taxon>Alphaproteobacteria</taxon>
        <taxon>Rhodobacterales</taxon>
        <taxon>Roseobacteraceae</taxon>
        <taxon>Celeribacter</taxon>
    </lineage>
</organism>
<dbReference type="HOGENOM" id="CLU_025996_24_0_5"/>
<protein>
    <submittedName>
        <fullName evidence="2">Glycosyl transferase family protein</fullName>
    </submittedName>
</protein>
<dbReference type="EMBL" id="CP004393">
    <property type="protein sequence ID" value="AJE49029.1"/>
    <property type="molecule type" value="Genomic_DNA"/>
</dbReference>
<dbReference type="Proteomes" id="UP000031521">
    <property type="component" value="Chromosome"/>
</dbReference>
<dbReference type="AlphaFoldDB" id="A0A0B5E165"/>
<reference evidence="2 3" key="1">
    <citation type="journal article" date="2014" name="Int. J. Syst. Evol. Microbiol.">
        <title>Celeribacter indicus sp. nov., a polycyclic aromatic hydrocarbon-degrading bacterium from deep-sea sediment and reclassification of Huaishuia halophila as Celeribacter halophilus comb. nov.</title>
        <authorList>
            <person name="Lai Q."/>
            <person name="Cao J."/>
            <person name="Yuan J."/>
            <person name="Li F."/>
            <person name="Shao Z."/>
        </authorList>
    </citation>
    <scope>NUCLEOTIDE SEQUENCE [LARGE SCALE GENOMIC DNA]</scope>
    <source>
        <strain evidence="2">P73</strain>
    </source>
</reference>
<dbReference type="OrthoDB" id="7265025at2"/>
<dbReference type="InterPro" id="IPR050834">
    <property type="entry name" value="Glycosyltransf_2"/>
</dbReference>
<dbReference type="KEGG" id="cid:P73_4314"/>
<accession>A0A0B5E165</accession>
<dbReference type="InterPro" id="IPR001173">
    <property type="entry name" value="Glyco_trans_2-like"/>
</dbReference>
<feature type="domain" description="Glycosyltransferase 2-like" evidence="1">
    <location>
        <begin position="5"/>
        <end position="114"/>
    </location>
</feature>
<dbReference type="Gene3D" id="3.90.550.10">
    <property type="entry name" value="Spore Coat Polysaccharide Biosynthesis Protein SpsA, Chain A"/>
    <property type="match status" value="1"/>
</dbReference>
<sequence>MRTEIIIATYNKPAYLALCLETCLAQTVPPDTICVADDGSGEETAAVIAAAQDRAGPVSIRHSWHEDDGFRKCKALNTAIAESQADYLFFIDDDCLLHPGFVSRHLDLARRDRFLTGSLIRLDPALTQAMLSAGRVAWSAEGRLSGWTPQSGSERLKSTPPAPRLNRALDRLSPVKRNWQGGCASTFRDNLLAVNGFDERMAYGGLDKELGDRLGNAGVRGRHVRYTAPVYHLDHGRAYDKPEVRAFNRGIIEDTRRTGRTWTEHGIVKGPRRRGHSTAPGITPAR</sequence>
<dbReference type="RefSeq" id="WP_052453502.1">
    <property type="nucleotide sequence ID" value="NZ_CP004393.1"/>
</dbReference>
<name>A0A0B5E165_9RHOB</name>
<evidence type="ECO:0000313" key="2">
    <source>
        <dbReference type="EMBL" id="AJE49029.1"/>
    </source>
</evidence>
<keyword evidence="3" id="KW-1185">Reference proteome</keyword>
<dbReference type="InterPro" id="IPR029044">
    <property type="entry name" value="Nucleotide-diphossugar_trans"/>
</dbReference>
<dbReference type="STRING" id="1208324.P73_4314"/>
<gene>
    <name evidence="2" type="ORF">P73_4314</name>
</gene>
<dbReference type="SUPFAM" id="SSF53448">
    <property type="entry name" value="Nucleotide-diphospho-sugar transferases"/>
    <property type="match status" value="1"/>
</dbReference>
<evidence type="ECO:0000313" key="3">
    <source>
        <dbReference type="Proteomes" id="UP000031521"/>
    </source>
</evidence>
<dbReference type="PANTHER" id="PTHR43685">
    <property type="entry name" value="GLYCOSYLTRANSFERASE"/>
    <property type="match status" value="1"/>
</dbReference>